<dbReference type="GO" id="GO:0003676">
    <property type="term" value="F:nucleic acid binding"/>
    <property type="evidence" value="ECO:0007669"/>
    <property type="project" value="InterPro"/>
</dbReference>
<comment type="caution">
    <text evidence="3">The sequence shown here is derived from an EMBL/GenBank/DDBJ whole genome shotgun (WGS) entry which is preliminary data.</text>
</comment>
<dbReference type="PIRSF" id="PIRSF004553">
    <property type="entry name" value="CHP00095"/>
    <property type="match status" value="1"/>
</dbReference>
<dbReference type="AlphaFoldDB" id="A0AAW5JKI3"/>
<dbReference type="Gene3D" id="3.40.50.150">
    <property type="entry name" value="Vaccinia Virus protein VP39"/>
    <property type="match status" value="1"/>
</dbReference>
<evidence type="ECO:0000256" key="2">
    <source>
        <dbReference type="ARBA" id="ARBA00022679"/>
    </source>
</evidence>
<dbReference type="CDD" id="cd02440">
    <property type="entry name" value="AdoMet_MTases"/>
    <property type="match status" value="1"/>
</dbReference>
<protein>
    <submittedName>
        <fullName evidence="3">16S rRNA (Guanine(966)-N(2))-methyltransferase RsmD</fullName>
        <ecNumber evidence="3">2.1.1.171</ecNumber>
    </submittedName>
</protein>
<evidence type="ECO:0000313" key="4">
    <source>
        <dbReference type="Proteomes" id="UP001204562"/>
    </source>
</evidence>
<dbReference type="PANTHER" id="PTHR43542:SF1">
    <property type="entry name" value="METHYLTRANSFERASE"/>
    <property type="match status" value="1"/>
</dbReference>
<dbReference type="InterPro" id="IPR002052">
    <property type="entry name" value="DNA_methylase_N6_adenine_CS"/>
</dbReference>
<dbReference type="PANTHER" id="PTHR43542">
    <property type="entry name" value="METHYLTRANSFERASE"/>
    <property type="match status" value="1"/>
</dbReference>
<accession>A0AAW5JKI3</accession>
<dbReference type="InterPro" id="IPR004398">
    <property type="entry name" value="RNA_MeTrfase_RsmD"/>
</dbReference>
<keyword evidence="2 3" id="KW-0808">Transferase</keyword>
<gene>
    <name evidence="3" type="primary">rsmD</name>
    <name evidence="3" type="ORF">NE579_08930</name>
</gene>
<reference evidence="3" key="1">
    <citation type="submission" date="2022-06" db="EMBL/GenBank/DDBJ databases">
        <title>Isolation of gut microbiota from human fecal samples.</title>
        <authorList>
            <person name="Pamer E.G."/>
            <person name="Barat B."/>
            <person name="Waligurski E."/>
            <person name="Medina S."/>
            <person name="Paddock L."/>
            <person name="Mostad J."/>
        </authorList>
    </citation>
    <scope>NUCLEOTIDE SEQUENCE</scope>
    <source>
        <strain evidence="3">DFI.9.91</strain>
    </source>
</reference>
<evidence type="ECO:0000313" key="3">
    <source>
        <dbReference type="EMBL" id="MCQ4770586.1"/>
    </source>
</evidence>
<keyword evidence="1 3" id="KW-0489">Methyltransferase</keyword>
<dbReference type="InterPro" id="IPR029063">
    <property type="entry name" value="SAM-dependent_MTases_sf"/>
</dbReference>
<name>A0AAW5JKI3_9FIRM</name>
<dbReference type="RefSeq" id="WP_256303998.1">
    <property type="nucleotide sequence ID" value="NZ_JANFYS010000016.1"/>
</dbReference>
<dbReference type="NCBIfam" id="TIGR00095">
    <property type="entry name" value="16S rRNA (guanine(966)-N(2))-methyltransferase RsmD"/>
    <property type="match status" value="1"/>
</dbReference>
<proteinExistence type="predicted"/>
<sequence>MPGRRTKFEEKETAPMRVITGEARGRRLKELSGMDTRPTTDKVKESMFNIVQFDIEGRKVLDLFAGTGQLGIEALSRGAESAVFVDVRKDAAALIRENLAHCGFAGRARVVQGDYLAFLTGCREKFDLVFLDPPYASGFLEKALETIAAIDIVSENGIIVCESAQETVLPELPAPYAVGREYRYGKIKLTTCRRTV</sequence>
<dbReference type="Pfam" id="PF03602">
    <property type="entry name" value="Cons_hypoth95"/>
    <property type="match status" value="1"/>
</dbReference>
<evidence type="ECO:0000256" key="1">
    <source>
        <dbReference type="ARBA" id="ARBA00022603"/>
    </source>
</evidence>
<organism evidence="3 4">
    <name type="scientific">Intestinimonas massiliensis</name>
    <name type="common">ex Afouda et al. 2020</name>
    <dbReference type="NCBI Taxonomy" id="1673721"/>
    <lineage>
        <taxon>Bacteria</taxon>
        <taxon>Bacillati</taxon>
        <taxon>Bacillota</taxon>
        <taxon>Clostridia</taxon>
        <taxon>Eubacteriales</taxon>
        <taxon>Intestinimonas</taxon>
    </lineage>
</organism>
<dbReference type="EMBL" id="JANFYS010000016">
    <property type="protein sequence ID" value="MCQ4770586.1"/>
    <property type="molecule type" value="Genomic_DNA"/>
</dbReference>
<dbReference type="EC" id="2.1.1.171" evidence="3"/>
<dbReference type="GO" id="GO:0052913">
    <property type="term" value="F:16S rRNA (guanine(966)-N(2))-methyltransferase activity"/>
    <property type="evidence" value="ECO:0007669"/>
    <property type="project" value="UniProtKB-EC"/>
</dbReference>
<dbReference type="SUPFAM" id="SSF53335">
    <property type="entry name" value="S-adenosyl-L-methionine-dependent methyltransferases"/>
    <property type="match status" value="1"/>
</dbReference>
<dbReference type="Proteomes" id="UP001204562">
    <property type="component" value="Unassembled WGS sequence"/>
</dbReference>
<dbReference type="PROSITE" id="PS00092">
    <property type="entry name" value="N6_MTASE"/>
    <property type="match status" value="1"/>
</dbReference>